<keyword evidence="6" id="KW-1185">Reference proteome</keyword>
<keyword evidence="4" id="KW-0052">Apoplast</keyword>
<evidence type="ECO:0000256" key="1">
    <source>
        <dbReference type="ARBA" id="ARBA00010746"/>
    </source>
</evidence>
<dbReference type="AlphaFoldDB" id="A0AAW1M737"/>
<evidence type="ECO:0000313" key="6">
    <source>
        <dbReference type="Proteomes" id="UP001443914"/>
    </source>
</evidence>
<protein>
    <recommendedName>
        <fullName evidence="4">Dirigent protein</fullName>
    </recommendedName>
</protein>
<evidence type="ECO:0000256" key="2">
    <source>
        <dbReference type="ARBA" id="ARBA00011738"/>
    </source>
</evidence>
<comment type="similarity">
    <text evidence="1 4">Belongs to the plant dirigent protein family.</text>
</comment>
<comment type="subunit">
    <text evidence="2 4">Homodimer.</text>
</comment>
<proteinExistence type="inferred from homology"/>
<dbReference type="Pfam" id="PF03018">
    <property type="entry name" value="Dirigent"/>
    <property type="match status" value="1"/>
</dbReference>
<dbReference type="Gene3D" id="2.40.480.10">
    <property type="entry name" value="Allene oxide cyclase-like"/>
    <property type="match status" value="1"/>
</dbReference>
<evidence type="ECO:0000256" key="3">
    <source>
        <dbReference type="ARBA" id="ARBA00022525"/>
    </source>
</evidence>
<dbReference type="PANTHER" id="PTHR21495">
    <property type="entry name" value="NUCLEOPORIN-RELATED"/>
    <property type="match status" value="1"/>
</dbReference>
<dbReference type="GO" id="GO:0048046">
    <property type="term" value="C:apoplast"/>
    <property type="evidence" value="ECO:0007669"/>
    <property type="project" value="UniProtKB-SubCell"/>
</dbReference>
<dbReference type="Proteomes" id="UP001443914">
    <property type="component" value="Unassembled WGS sequence"/>
</dbReference>
<dbReference type="GO" id="GO:0009699">
    <property type="term" value="P:phenylpropanoid biosynthetic process"/>
    <property type="evidence" value="ECO:0007669"/>
    <property type="project" value="UniProtKB-ARBA"/>
</dbReference>
<name>A0AAW1M737_SAPOF</name>
<dbReference type="InterPro" id="IPR044859">
    <property type="entry name" value="Allene_oxi_cyc_Dirigent"/>
</dbReference>
<comment type="function">
    <text evidence="4">Dirigent proteins impart stereoselectivity on the phenoxy radical-coupling reaction, yielding optically active lignans from two molecules of coniferyl alcohol in the biosynthesis of lignans, flavonolignans, and alkaloids and thus plays a central role in plant secondary metabolism.</text>
</comment>
<reference evidence="5" key="1">
    <citation type="submission" date="2024-03" db="EMBL/GenBank/DDBJ databases">
        <title>WGS assembly of Saponaria officinalis var. Norfolk2.</title>
        <authorList>
            <person name="Jenkins J."/>
            <person name="Shu S."/>
            <person name="Grimwood J."/>
            <person name="Barry K."/>
            <person name="Goodstein D."/>
            <person name="Schmutz J."/>
            <person name="Leebens-Mack J."/>
            <person name="Osbourn A."/>
        </authorList>
    </citation>
    <scope>NUCLEOTIDE SEQUENCE [LARGE SCALE GENOMIC DNA]</scope>
    <source>
        <strain evidence="5">JIC</strain>
    </source>
</reference>
<sequence>MVMSYEFNIGKYNSSISIVGRNPPMKDVREMPIIGGTGLFRVARGYALAHTIWANNLGDAIVEYHVDVYHFLSFCTTCERSYIVGI</sequence>
<dbReference type="InterPro" id="IPR004265">
    <property type="entry name" value="Dirigent"/>
</dbReference>
<keyword evidence="3 4" id="KW-0964">Secreted</keyword>
<gene>
    <name evidence="5" type="ORF">RND81_03G139100</name>
</gene>
<evidence type="ECO:0000256" key="4">
    <source>
        <dbReference type="RuleBase" id="RU363099"/>
    </source>
</evidence>
<comment type="caution">
    <text evidence="5">The sequence shown here is derived from an EMBL/GenBank/DDBJ whole genome shotgun (WGS) entry which is preliminary data.</text>
</comment>
<organism evidence="5 6">
    <name type="scientific">Saponaria officinalis</name>
    <name type="common">Common soapwort</name>
    <name type="synonym">Lychnis saponaria</name>
    <dbReference type="NCBI Taxonomy" id="3572"/>
    <lineage>
        <taxon>Eukaryota</taxon>
        <taxon>Viridiplantae</taxon>
        <taxon>Streptophyta</taxon>
        <taxon>Embryophyta</taxon>
        <taxon>Tracheophyta</taxon>
        <taxon>Spermatophyta</taxon>
        <taxon>Magnoliopsida</taxon>
        <taxon>eudicotyledons</taxon>
        <taxon>Gunneridae</taxon>
        <taxon>Pentapetalae</taxon>
        <taxon>Caryophyllales</taxon>
        <taxon>Caryophyllaceae</taxon>
        <taxon>Caryophylleae</taxon>
        <taxon>Saponaria</taxon>
    </lineage>
</organism>
<accession>A0AAW1M737</accession>
<evidence type="ECO:0000313" key="5">
    <source>
        <dbReference type="EMBL" id="KAK9741949.1"/>
    </source>
</evidence>
<comment type="subcellular location">
    <subcellularLocation>
        <location evidence="4">Secreted</location>
        <location evidence="4">Extracellular space</location>
        <location evidence="4">Apoplast</location>
    </subcellularLocation>
</comment>
<dbReference type="EMBL" id="JBDFQZ010000003">
    <property type="protein sequence ID" value="KAK9741949.1"/>
    <property type="molecule type" value="Genomic_DNA"/>
</dbReference>